<organism evidence="1 2">
    <name type="scientific">Daucus carota subsp. sativus</name>
    <name type="common">Carrot</name>
    <dbReference type="NCBI Taxonomy" id="79200"/>
    <lineage>
        <taxon>Eukaryota</taxon>
        <taxon>Viridiplantae</taxon>
        <taxon>Streptophyta</taxon>
        <taxon>Embryophyta</taxon>
        <taxon>Tracheophyta</taxon>
        <taxon>Spermatophyta</taxon>
        <taxon>Magnoliopsida</taxon>
        <taxon>eudicotyledons</taxon>
        <taxon>Gunneridae</taxon>
        <taxon>Pentapetalae</taxon>
        <taxon>asterids</taxon>
        <taxon>campanulids</taxon>
        <taxon>Apiales</taxon>
        <taxon>Apiaceae</taxon>
        <taxon>Apioideae</taxon>
        <taxon>Scandiceae</taxon>
        <taxon>Daucinae</taxon>
        <taxon>Daucus</taxon>
        <taxon>Daucus sect. Daucus</taxon>
    </lineage>
</organism>
<protein>
    <submittedName>
        <fullName evidence="1">Uncharacterized protein</fullName>
    </submittedName>
</protein>
<sequence length="51" mass="5754">MQCLFNRGVLGKDNKTNPVYESHGKEIHTVSNIRIFYTAIPSQLIAFTNSV</sequence>
<accession>A0A162AIB8</accession>
<proteinExistence type="predicted"/>
<dbReference type="AlphaFoldDB" id="A0A162AIB8"/>
<gene>
    <name evidence="1" type="ORF">DCAR_0102234</name>
</gene>
<dbReference type="Proteomes" id="UP000077755">
    <property type="component" value="Chromosome 1"/>
</dbReference>
<keyword evidence="2" id="KW-1185">Reference proteome</keyword>
<name>A0A162AIB8_DAUCS</name>
<reference evidence="1" key="2">
    <citation type="submission" date="2022-03" db="EMBL/GenBank/DDBJ databases">
        <title>Draft title - Genomic analysis of global carrot germplasm unveils the trajectory of domestication and the origin of high carotenoid orange carrot.</title>
        <authorList>
            <person name="Iorizzo M."/>
            <person name="Ellison S."/>
            <person name="Senalik D."/>
            <person name="Macko-Podgorni A."/>
            <person name="Grzebelus D."/>
            <person name="Bostan H."/>
            <person name="Rolling W."/>
            <person name="Curaba J."/>
            <person name="Simon P."/>
        </authorList>
    </citation>
    <scope>NUCLEOTIDE SEQUENCE</scope>
    <source>
        <tissue evidence="1">Leaf</tissue>
    </source>
</reference>
<evidence type="ECO:0000313" key="1">
    <source>
        <dbReference type="EMBL" id="WOG83060.1"/>
    </source>
</evidence>
<dbReference type="EMBL" id="CP093343">
    <property type="protein sequence ID" value="WOG83060.1"/>
    <property type="molecule type" value="Genomic_DNA"/>
</dbReference>
<evidence type="ECO:0000313" key="2">
    <source>
        <dbReference type="Proteomes" id="UP000077755"/>
    </source>
</evidence>
<dbReference type="Gramene" id="KZN09516">
    <property type="protein sequence ID" value="KZN09516"/>
    <property type="gene ID" value="DCAR_002172"/>
</dbReference>
<reference evidence="1" key="1">
    <citation type="journal article" date="2016" name="Nat. Genet.">
        <title>A high-quality carrot genome assembly provides new insights into carotenoid accumulation and asterid genome evolution.</title>
        <authorList>
            <person name="Iorizzo M."/>
            <person name="Ellison S."/>
            <person name="Senalik D."/>
            <person name="Zeng P."/>
            <person name="Satapoomin P."/>
            <person name="Huang J."/>
            <person name="Bowman M."/>
            <person name="Iovene M."/>
            <person name="Sanseverino W."/>
            <person name="Cavagnaro P."/>
            <person name="Yildiz M."/>
            <person name="Macko-Podgorni A."/>
            <person name="Moranska E."/>
            <person name="Grzebelus E."/>
            <person name="Grzebelus D."/>
            <person name="Ashrafi H."/>
            <person name="Zheng Z."/>
            <person name="Cheng S."/>
            <person name="Spooner D."/>
            <person name="Van Deynze A."/>
            <person name="Simon P."/>
        </authorList>
    </citation>
    <scope>NUCLEOTIDE SEQUENCE</scope>
    <source>
        <tissue evidence="1">Leaf</tissue>
    </source>
</reference>